<comment type="caution">
    <text evidence="6">The sequence shown here is derived from an EMBL/GenBank/DDBJ whole genome shotgun (WGS) entry which is preliminary data.</text>
</comment>
<evidence type="ECO:0000313" key="7">
    <source>
        <dbReference type="EMBL" id="CAF5200073.1"/>
    </source>
</evidence>
<keyword evidence="3" id="KW-0268">Exocytosis</keyword>
<reference evidence="6" key="1">
    <citation type="submission" date="2021-02" db="EMBL/GenBank/DDBJ databases">
        <authorList>
            <person name="Nowell W R."/>
        </authorList>
    </citation>
    <scope>NUCLEOTIDE SEQUENCE</scope>
</reference>
<dbReference type="SUPFAM" id="SSF58038">
    <property type="entry name" value="SNARE fusion complex"/>
    <property type="match status" value="1"/>
</dbReference>
<keyword evidence="4" id="KW-0532">Neurotransmitter transport</keyword>
<dbReference type="InterPro" id="IPR008849">
    <property type="entry name" value="Synaphin"/>
</dbReference>
<evidence type="ECO:0000256" key="5">
    <source>
        <dbReference type="SAM" id="MobiDB-lite"/>
    </source>
</evidence>
<name>A0A8S3FH11_9BILA</name>
<comment type="similarity">
    <text evidence="1">Belongs to the complexin/synaphin family.</text>
</comment>
<dbReference type="GO" id="GO:0019905">
    <property type="term" value="F:syntaxin binding"/>
    <property type="evidence" value="ECO:0007669"/>
    <property type="project" value="InterPro"/>
</dbReference>
<sequence>VKVVLRLKKEHLMDKLSVNTLFLSTTSPSQTRRLSLVPPFTKSKSASPSRVSTSLRRKSMIESLGVAEARREADEKRNAKYAKMERQREEVRQNIREKCVQQKRSLKCSGNISNHF</sequence>
<gene>
    <name evidence="6" type="ORF">BYL167_LOCUS66823</name>
    <name evidence="7" type="ORF">GIL414_LOCUS76267</name>
</gene>
<feature type="compositionally biased region" description="Basic and acidic residues" evidence="5">
    <location>
        <begin position="68"/>
        <end position="93"/>
    </location>
</feature>
<evidence type="ECO:0000313" key="6">
    <source>
        <dbReference type="EMBL" id="CAF5119254.1"/>
    </source>
</evidence>
<evidence type="ECO:0000256" key="1">
    <source>
        <dbReference type="ARBA" id="ARBA00005396"/>
    </source>
</evidence>
<dbReference type="EMBL" id="CAJOBH010244123">
    <property type="protein sequence ID" value="CAF5119254.1"/>
    <property type="molecule type" value="Genomic_DNA"/>
</dbReference>
<dbReference type="Proteomes" id="UP000681967">
    <property type="component" value="Unassembled WGS sequence"/>
</dbReference>
<dbReference type="AlphaFoldDB" id="A0A8S3FH11"/>
<dbReference type="Gene3D" id="1.20.5.580">
    <property type="entry name" value="Single Helix bin"/>
    <property type="match status" value="1"/>
</dbReference>
<evidence type="ECO:0000256" key="3">
    <source>
        <dbReference type="ARBA" id="ARBA00022483"/>
    </source>
</evidence>
<dbReference type="EMBL" id="CAJOBJ010344943">
    <property type="protein sequence ID" value="CAF5200073.1"/>
    <property type="molecule type" value="Genomic_DNA"/>
</dbReference>
<evidence type="ECO:0000256" key="4">
    <source>
        <dbReference type="ARBA" id="ARBA00022775"/>
    </source>
</evidence>
<organism evidence="6 8">
    <name type="scientific">Rotaria magnacalcarata</name>
    <dbReference type="NCBI Taxonomy" id="392030"/>
    <lineage>
        <taxon>Eukaryota</taxon>
        <taxon>Metazoa</taxon>
        <taxon>Spiralia</taxon>
        <taxon>Gnathifera</taxon>
        <taxon>Rotifera</taxon>
        <taxon>Eurotatoria</taxon>
        <taxon>Bdelloidea</taxon>
        <taxon>Philodinida</taxon>
        <taxon>Philodinidae</taxon>
        <taxon>Rotaria</taxon>
    </lineage>
</organism>
<protein>
    <submittedName>
        <fullName evidence="6">Uncharacterized protein</fullName>
    </submittedName>
</protein>
<proteinExistence type="inferred from homology"/>
<dbReference type="CDD" id="cd22808">
    <property type="entry name" value="Complexin_NTD_CPLX_I_II"/>
    <property type="match status" value="1"/>
</dbReference>
<feature type="region of interest" description="Disordered" evidence="5">
    <location>
        <begin position="66"/>
        <end position="93"/>
    </location>
</feature>
<evidence type="ECO:0000313" key="8">
    <source>
        <dbReference type="Proteomes" id="UP000681967"/>
    </source>
</evidence>
<accession>A0A8S3FH11</accession>
<feature type="non-terminal residue" evidence="6">
    <location>
        <position position="1"/>
    </location>
</feature>
<evidence type="ECO:0000256" key="2">
    <source>
        <dbReference type="ARBA" id="ARBA00022448"/>
    </source>
</evidence>
<keyword evidence="2" id="KW-0813">Transport</keyword>
<dbReference type="GO" id="GO:0006887">
    <property type="term" value="P:exocytosis"/>
    <property type="evidence" value="ECO:0007669"/>
    <property type="project" value="UniProtKB-KW"/>
</dbReference>
<dbReference type="GO" id="GO:0006836">
    <property type="term" value="P:neurotransmitter transport"/>
    <property type="evidence" value="ECO:0007669"/>
    <property type="project" value="UniProtKB-KW"/>
</dbReference>
<dbReference type="Proteomes" id="UP000681720">
    <property type="component" value="Unassembled WGS sequence"/>
</dbReference>
<dbReference type="Pfam" id="PF05835">
    <property type="entry name" value="Synaphin"/>
    <property type="match status" value="1"/>
</dbReference>